<evidence type="ECO:0000313" key="7">
    <source>
        <dbReference type="Proteomes" id="UP000266861"/>
    </source>
</evidence>
<reference evidence="6 7" key="1">
    <citation type="submission" date="2018-08" db="EMBL/GenBank/DDBJ databases">
        <title>Genome and evolution of the arbuscular mycorrhizal fungus Diversispora epigaea (formerly Glomus versiforme) and its bacterial endosymbionts.</title>
        <authorList>
            <person name="Sun X."/>
            <person name="Fei Z."/>
            <person name="Harrison M."/>
        </authorList>
    </citation>
    <scope>NUCLEOTIDE SEQUENCE [LARGE SCALE GENOMIC DNA]</scope>
    <source>
        <strain evidence="6 7">IT104</strain>
    </source>
</reference>
<name>A0A397GPP4_9GLOM</name>
<dbReference type="PROSITE" id="PS50178">
    <property type="entry name" value="ZF_FYVE"/>
    <property type="match status" value="1"/>
</dbReference>
<dbReference type="InterPro" id="IPR052113">
    <property type="entry name" value="FYVE-type_Zinc_Finger"/>
</dbReference>
<keyword evidence="2 4" id="KW-0863">Zinc-finger</keyword>
<comment type="caution">
    <text evidence="6">The sequence shown here is derived from an EMBL/GenBank/DDBJ whole genome shotgun (WGS) entry which is preliminary data.</text>
</comment>
<dbReference type="OrthoDB" id="10018316at2759"/>
<keyword evidence="7" id="KW-1185">Reference proteome</keyword>
<accession>A0A397GPP4</accession>
<keyword evidence="1" id="KW-0479">Metal-binding</keyword>
<dbReference type="Proteomes" id="UP000266861">
    <property type="component" value="Unassembled WGS sequence"/>
</dbReference>
<evidence type="ECO:0000256" key="2">
    <source>
        <dbReference type="ARBA" id="ARBA00022771"/>
    </source>
</evidence>
<dbReference type="SMART" id="SM00064">
    <property type="entry name" value="FYVE"/>
    <property type="match status" value="1"/>
</dbReference>
<feature type="domain" description="FYVE-type" evidence="5">
    <location>
        <begin position="84"/>
        <end position="139"/>
    </location>
</feature>
<dbReference type="EMBL" id="PQFF01000396">
    <property type="protein sequence ID" value="RHZ53041.1"/>
    <property type="molecule type" value="Genomic_DNA"/>
</dbReference>
<evidence type="ECO:0000313" key="6">
    <source>
        <dbReference type="EMBL" id="RHZ53041.1"/>
    </source>
</evidence>
<keyword evidence="3" id="KW-0862">Zinc</keyword>
<evidence type="ECO:0000256" key="1">
    <source>
        <dbReference type="ARBA" id="ARBA00022723"/>
    </source>
</evidence>
<dbReference type="STRING" id="1348612.A0A397GPP4"/>
<dbReference type="FunFam" id="3.30.40.10:FF:000925">
    <property type="entry name" value="Zinc finger protein, putative"/>
    <property type="match status" value="1"/>
</dbReference>
<proteinExistence type="predicted"/>
<dbReference type="Pfam" id="PF01363">
    <property type="entry name" value="FYVE"/>
    <property type="match status" value="1"/>
</dbReference>
<protein>
    <recommendedName>
        <fullName evidence="5">FYVE-type domain-containing protein</fullName>
    </recommendedName>
</protein>
<dbReference type="InterPro" id="IPR000306">
    <property type="entry name" value="Znf_FYVE"/>
</dbReference>
<evidence type="ECO:0000256" key="4">
    <source>
        <dbReference type="PROSITE-ProRule" id="PRU00091"/>
    </source>
</evidence>
<dbReference type="CDD" id="cd15760">
    <property type="entry name" value="FYVE_scVPS27p_like"/>
    <property type="match status" value="1"/>
</dbReference>
<dbReference type="GO" id="GO:0008270">
    <property type="term" value="F:zinc ion binding"/>
    <property type="evidence" value="ECO:0007669"/>
    <property type="project" value="UniProtKB-KW"/>
</dbReference>
<dbReference type="AlphaFoldDB" id="A0A397GPP4"/>
<evidence type="ECO:0000256" key="3">
    <source>
        <dbReference type="ARBA" id="ARBA00022833"/>
    </source>
</evidence>
<organism evidence="6 7">
    <name type="scientific">Diversispora epigaea</name>
    <dbReference type="NCBI Taxonomy" id="1348612"/>
    <lineage>
        <taxon>Eukaryota</taxon>
        <taxon>Fungi</taxon>
        <taxon>Fungi incertae sedis</taxon>
        <taxon>Mucoromycota</taxon>
        <taxon>Glomeromycotina</taxon>
        <taxon>Glomeromycetes</taxon>
        <taxon>Diversisporales</taxon>
        <taxon>Diversisporaceae</taxon>
        <taxon>Diversispora</taxon>
    </lineage>
</organism>
<sequence>MYTLTHPRRTLTIAQNPYEQESHFIIDPYSRQVTSGRGYIHGKTNFLHPSEEAAILLCGRATGPPLQTHWKPDPEATKCVMTSCNREFGLFERRHHCRRCGDIFCGAHCSHYIRLDQNANFNLVGSASRVCDNCYDDYTRLLYRCRHPPKPTMRYSGYSEEEEDDYREYRDSGYQTMSGSSDDECNNTNTKYVTREENLREDLNSLKPYYRRQLDVTYSKAFVPENWTWSTF</sequence>
<dbReference type="PANTHER" id="PTHR39490">
    <property type="entry name" value="ARRESTIN DOMAIN-CONTAINING PROTEIN D"/>
    <property type="match status" value="1"/>
</dbReference>
<evidence type="ECO:0000259" key="5">
    <source>
        <dbReference type="PROSITE" id="PS50178"/>
    </source>
</evidence>
<dbReference type="InterPro" id="IPR017455">
    <property type="entry name" value="Znf_FYVE-rel"/>
</dbReference>
<dbReference type="SUPFAM" id="SSF57903">
    <property type="entry name" value="FYVE/PHD zinc finger"/>
    <property type="match status" value="1"/>
</dbReference>
<dbReference type="PANTHER" id="PTHR39490:SF8">
    <property type="entry name" value="ZINC FINGER FYVE DOMAIN-CONTAINING PROTEIN 21"/>
    <property type="match status" value="1"/>
</dbReference>
<dbReference type="Gene3D" id="3.30.40.10">
    <property type="entry name" value="Zinc/RING finger domain, C3HC4 (zinc finger)"/>
    <property type="match status" value="1"/>
</dbReference>
<gene>
    <name evidence="6" type="ORF">Glove_452g3</name>
</gene>
<dbReference type="InterPro" id="IPR013083">
    <property type="entry name" value="Znf_RING/FYVE/PHD"/>
</dbReference>
<dbReference type="InterPro" id="IPR011011">
    <property type="entry name" value="Znf_FYVE_PHD"/>
</dbReference>